<dbReference type="PANTHER" id="PTHR35795:SF1">
    <property type="entry name" value="BIS(5'-NUCLEOSYL)-TETRAPHOSPHATASE, SYMMETRICAL"/>
    <property type="match status" value="1"/>
</dbReference>
<organism evidence="8 9">
    <name type="scientific">Veillonella seminalis</name>
    <dbReference type="NCBI Taxonomy" id="1502943"/>
    <lineage>
        <taxon>Bacteria</taxon>
        <taxon>Bacillati</taxon>
        <taxon>Bacillota</taxon>
        <taxon>Negativicutes</taxon>
        <taxon>Veillonellales</taxon>
        <taxon>Veillonellaceae</taxon>
        <taxon>Veillonella</taxon>
    </lineage>
</organism>
<evidence type="ECO:0000256" key="3">
    <source>
        <dbReference type="ARBA" id="ARBA00022741"/>
    </source>
</evidence>
<dbReference type="PROSITE" id="PS51831">
    <property type="entry name" value="HD"/>
    <property type="match status" value="1"/>
</dbReference>
<sequence>MFEEIINDLQQRLSPKRFAHTLGVARAAVGLAQRYGAEPEEAYIAGLLHDCAKEVPLSEMQRLVDEADIKVDMDMYVNGALLHGVSGAVMAHQRYGVIDGYILDAIRYHTTGRVGMTTLDKIIFLADYVEETRNFPGVDYLRKVALEDLDKAVLAGYDTTIRHLLDQGLSIYFKTILGRNDMVRRIHNR</sequence>
<keyword evidence="5" id="KW-0408">Iron</keyword>
<dbReference type="SUPFAM" id="SSF109604">
    <property type="entry name" value="HD-domain/PDEase-like"/>
    <property type="match status" value="1"/>
</dbReference>
<dbReference type="GO" id="GO:0008803">
    <property type="term" value="F:bis(5'-nucleosyl)-tetraphosphatase (symmetrical) activity"/>
    <property type="evidence" value="ECO:0007669"/>
    <property type="project" value="UniProtKB-EC"/>
</dbReference>
<dbReference type="EC" id="3.6.1.41" evidence="1"/>
<dbReference type="EMBL" id="WBKH01000004">
    <property type="protein sequence ID" value="KAB1478983.1"/>
    <property type="molecule type" value="Genomic_DNA"/>
</dbReference>
<comment type="catalytic activity">
    <reaction evidence="6">
        <text>P(1),P(4)-bis(5'-adenosyl) tetraphosphate + H2O = 2 ADP + 2 H(+)</text>
        <dbReference type="Rhea" id="RHEA:24252"/>
        <dbReference type="ChEBI" id="CHEBI:15377"/>
        <dbReference type="ChEBI" id="CHEBI:15378"/>
        <dbReference type="ChEBI" id="CHEBI:58141"/>
        <dbReference type="ChEBI" id="CHEBI:456216"/>
        <dbReference type="EC" id="3.6.1.41"/>
    </reaction>
</comment>
<keyword evidence="3" id="KW-0547">Nucleotide-binding</keyword>
<dbReference type="Gene3D" id="1.10.3210.10">
    <property type="entry name" value="Hypothetical protein af1432"/>
    <property type="match status" value="1"/>
</dbReference>
<dbReference type="InterPro" id="IPR006674">
    <property type="entry name" value="HD_domain"/>
</dbReference>
<dbReference type="InterPro" id="IPR051094">
    <property type="entry name" value="Diverse_Catalytic_Enzymes"/>
</dbReference>
<protein>
    <recommendedName>
        <fullName evidence="1">bis(5'-nucleosyl)-tetraphosphatase (symmetrical)</fullName>
        <ecNumber evidence="1">3.6.1.41</ecNumber>
    </recommendedName>
</protein>
<dbReference type="InterPro" id="IPR003607">
    <property type="entry name" value="HD/PDEase_dom"/>
</dbReference>
<evidence type="ECO:0000256" key="5">
    <source>
        <dbReference type="ARBA" id="ARBA00023004"/>
    </source>
</evidence>
<evidence type="ECO:0000256" key="4">
    <source>
        <dbReference type="ARBA" id="ARBA00022801"/>
    </source>
</evidence>
<reference evidence="8 9" key="1">
    <citation type="submission" date="2019-09" db="EMBL/GenBank/DDBJ databases">
        <title>Draft genome sequence of 3 type strains from the CCUG.</title>
        <authorList>
            <person name="Pineiro-Iglesias B."/>
            <person name="Tunovic T."/>
            <person name="Unosson C."/>
            <person name="Inganas E."/>
            <person name="Ohlen M."/>
            <person name="Cardew S."/>
            <person name="Jensie-Markopoulos S."/>
            <person name="Salva-Serra F."/>
            <person name="Jaen-Luchoro D."/>
            <person name="Karlsson R."/>
            <person name="Svensson-Stadler L."/>
            <person name="Chun J."/>
            <person name="Moore E."/>
        </authorList>
    </citation>
    <scope>NUCLEOTIDE SEQUENCE [LARGE SCALE GENOMIC DNA]</scope>
    <source>
        <strain evidence="8 9">CCUG 65427</strain>
    </source>
</reference>
<evidence type="ECO:0000256" key="1">
    <source>
        <dbReference type="ARBA" id="ARBA00012506"/>
    </source>
</evidence>
<proteinExistence type="predicted"/>
<gene>
    <name evidence="8" type="ORF">F8R14_04590</name>
</gene>
<dbReference type="InterPro" id="IPR005249">
    <property type="entry name" value="YqeK"/>
</dbReference>
<evidence type="ECO:0000313" key="9">
    <source>
        <dbReference type="Proteomes" id="UP000434554"/>
    </source>
</evidence>
<dbReference type="Proteomes" id="UP000434554">
    <property type="component" value="Unassembled WGS sequence"/>
</dbReference>
<dbReference type="PANTHER" id="PTHR35795">
    <property type="entry name" value="SLR1885 PROTEIN"/>
    <property type="match status" value="1"/>
</dbReference>
<comment type="caution">
    <text evidence="8">The sequence shown here is derived from an EMBL/GenBank/DDBJ whole genome shotgun (WGS) entry which is preliminary data.</text>
</comment>
<evidence type="ECO:0000313" key="8">
    <source>
        <dbReference type="EMBL" id="KAB1478983.1"/>
    </source>
</evidence>
<dbReference type="AlphaFoldDB" id="A0A833CBF2"/>
<dbReference type="Pfam" id="PF01966">
    <property type="entry name" value="HD"/>
    <property type="match status" value="1"/>
</dbReference>
<name>A0A833CBF2_9FIRM</name>
<evidence type="ECO:0000256" key="2">
    <source>
        <dbReference type="ARBA" id="ARBA00022723"/>
    </source>
</evidence>
<dbReference type="GeneID" id="83054980"/>
<feature type="domain" description="HD" evidence="7">
    <location>
        <begin position="17"/>
        <end position="132"/>
    </location>
</feature>
<accession>A0A833CBF2</accession>
<evidence type="ECO:0000256" key="6">
    <source>
        <dbReference type="ARBA" id="ARBA00049417"/>
    </source>
</evidence>
<keyword evidence="2" id="KW-0479">Metal-binding</keyword>
<dbReference type="GO" id="GO:0046872">
    <property type="term" value="F:metal ion binding"/>
    <property type="evidence" value="ECO:0007669"/>
    <property type="project" value="UniProtKB-KW"/>
</dbReference>
<dbReference type="RefSeq" id="WP_006556837.1">
    <property type="nucleotide sequence ID" value="NZ_CALMIE010000175.1"/>
</dbReference>
<evidence type="ECO:0000259" key="7">
    <source>
        <dbReference type="PROSITE" id="PS51831"/>
    </source>
</evidence>
<dbReference type="GO" id="GO:0000166">
    <property type="term" value="F:nucleotide binding"/>
    <property type="evidence" value="ECO:0007669"/>
    <property type="project" value="UniProtKB-KW"/>
</dbReference>
<dbReference type="CDD" id="cd00077">
    <property type="entry name" value="HDc"/>
    <property type="match status" value="1"/>
</dbReference>
<dbReference type="SMART" id="SM00471">
    <property type="entry name" value="HDc"/>
    <property type="match status" value="1"/>
</dbReference>
<dbReference type="NCBIfam" id="TIGR00488">
    <property type="entry name" value="bis(5'-nucleosyl)-tetraphosphatase (symmetrical) YqeK"/>
    <property type="match status" value="1"/>
</dbReference>
<keyword evidence="4" id="KW-0378">Hydrolase</keyword>